<name>A0A4D7QI33_9HYPH</name>
<evidence type="ECO:0000313" key="1">
    <source>
        <dbReference type="EMBL" id="QCK85076.1"/>
    </source>
</evidence>
<evidence type="ECO:0000313" key="2">
    <source>
        <dbReference type="Proteomes" id="UP000298588"/>
    </source>
</evidence>
<accession>A0A4D7QI33</accession>
<organism evidence="1 2">
    <name type="scientific">Phreatobacter aquaticus</name>
    <dbReference type="NCBI Taxonomy" id="2570229"/>
    <lineage>
        <taxon>Bacteria</taxon>
        <taxon>Pseudomonadati</taxon>
        <taxon>Pseudomonadota</taxon>
        <taxon>Alphaproteobacteria</taxon>
        <taxon>Hyphomicrobiales</taxon>
        <taxon>Phreatobacteraceae</taxon>
        <taxon>Phreatobacter</taxon>
    </lineage>
</organism>
<protein>
    <submittedName>
        <fullName evidence="1">Uncharacterized protein</fullName>
    </submittedName>
</protein>
<dbReference type="AlphaFoldDB" id="A0A4D7QI33"/>
<sequence length="135" mass="14511">MFPSFWLEPAPSTPALCPGSPDCEILGSLSPYSPPNGTGIAPVRSIHGSNSGDGETMVLQQLFPALDIQPGDLNEIEKNSLLDFEKGATKIVDTNLIDRLKKFGLVVHQDGRWGLTDRGRRFCRVYGSRGAPSGG</sequence>
<keyword evidence="2" id="KW-1185">Reference proteome</keyword>
<reference evidence="1 2" key="1">
    <citation type="submission" date="2019-04" db="EMBL/GenBank/DDBJ databases">
        <title>Phreatobacter aquaticus sp. nov.</title>
        <authorList>
            <person name="Choi A."/>
            <person name="Baek K."/>
        </authorList>
    </citation>
    <scope>NUCLEOTIDE SEQUENCE [LARGE SCALE GENOMIC DNA]</scope>
    <source>
        <strain evidence="1 2">NMCR1094</strain>
    </source>
</reference>
<proteinExistence type="predicted"/>
<dbReference type="KEGG" id="paqt:E8L99_04420"/>
<dbReference type="EMBL" id="CP039865">
    <property type="protein sequence ID" value="QCK85076.1"/>
    <property type="molecule type" value="Genomic_DNA"/>
</dbReference>
<gene>
    <name evidence="1" type="ORF">E8L99_04420</name>
</gene>
<dbReference type="Proteomes" id="UP000298588">
    <property type="component" value="Chromosome"/>
</dbReference>
<dbReference type="RefSeq" id="WP_137098410.1">
    <property type="nucleotide sequence ID" value="NZ_CP039865.1"/>
</dbReference>